<gene>
    <name evidence="2" type="primary">LOC142165719</name>
</gene>
<keyword evidence="1" id="KW-1185">Reference proteome</keyword>
<dbReference type="Proteomes" id="UP000790787">
    <property type="component" value="Chromosome 11"/>
</dbReference>
<organism evidence="1 2">
    <name type="scientific">Nicotiana tabacum</name>
    <name type="common">Common tobacco</name>
    <dbReference type="NCBI Taxonomy" id="4097"/>
    <lineage>
        <taxon>Eukaryota</taxon>
        <taxon>Viridiplantae</taxon>
        <taxon>Streptophyta</taxon>
        <taxon>Embryophyta</taxon>
        <taxon>Tracheophyta</taxon>
        <taxon>Spermatophyta</taxon>
        <taxon>Magnoliopsida</taxon>
        <taxon>eudicotyledons</taxon>
        <taxon>Gunneridae</taxon>
        <taxon>Pentapetalae</taxon>
        <taxon>asterids</taxon>
        <taxon>lamiids</taxon>
        <taxon>Solanales</taxon>
        <taxon>Solanaceae</taxon>
        <taxon>Nicotianoideae</taxon>
        <taxon>Nicotianeae</taxon>
        <taxon>Nicotiana</taxon>
    </lineage>
</organism>
<sequence>MDNKGKWVVGFQGSLPGRSPLHADLMALKTCLHLAMEQGFTNLEVESDSTDVISCLENGNTSLNNIIHECRSLMNQMKVQTIQHNFREANKPAHKLAKNAIQESIGRDLAIMYYPPSFVTAVLSYDYEGPVYLVKNISKDACSKLASFGNKNVLCDISSFFNSQVADKHRVIEGT</sequence>
<evidence type="ECO:0000313" key="2">
    <source>
        <dbReference type="RefSeq" id="XP_075080181.1"/>
    </source>
</evidence>
<reference evidence="1" key="1">
    <citation type="journal article" date="2014" name="Nat. Commun.">
        <title>The tobacco genome sequence and its comparison with those of tomato and potato.</title>
        <authorList>
            <person name="Sierro N."/>
            <person name="Battey J.N."/>
            <person name="Ouadi S."/>
            <person name="Bakaher N."/>
            <person name="Bovet L."/>
            <person name="Willig A."/>
            <person name="Goepfert S."/>
            <person name="Peitsch M.C."/>
            <person name="Ivanov N.V."/>
        </authorList>
    </citation>
    <scope>NUCLEOTIDE SEQUENCE [LARGE SCALE GENOMIC DNA]</scope>
</reference>
<accession>A0AC58S5B0</accession>
<dbReference type="RefSeq" id="XP_075080181.1">
    <property type="nucleotide sequence ID" value="XM_075224080.1"/>
</dbReference>
<proteinExistence type="predicted"/>
<protein>
    <submittedName>
        <fullName evidence="2">Uncharacterized protein LOC142165719</fullName>
    </submittedName>
</protein>
<name>A0AC58S5B0_TOBAC</name>
<evidence type="ECO:0000313" key="1">
    <source>
        <dbReference type="Proteomes" id="UP000790787"/>
    </source>
</evidence>
<reference evidence="2" key="2">
    <citation type="submission" date="2025-08" db="UniProtKB">
        <authorList>
            <consortium name="RefSeq"/>
        </authorList>
    </citation>
    <scope>IDENTIFICATION</scope>
    <source>
        <tissue evidence="2">Leaf</tissue>
    </source>
</reference>